<name>A0A1V5MK85_UNCT6</name>
<comment type="caution">
    <text evidence="1">The sequence shown here is derived from an EMBL/GenBank/DDBJ whole genome shotgun (WGS) entry which is preliminary data.</text>
</comment>
<dbReference type="Proteomes" id="UP000485484">
    <property type="component" value="Unassembled WGS sequence"/>
</dbReference>
<evidence type="ECO:0000313" key="1">
    <source>
        <dbReference type="EMBL" id="OPZ93492.1"/>
    </source>
</evidence>
<accession>A0A1V5MK85</accession>
<dbReference type="EMBL" id="MWAK01000021">
    <property type="protein sequence ID" value="OPZ93492.1"/>
    <property type="molecule type" value="Genomic_DNA"/>
</dbReference>
<dbReference type="AlphaFoldDB" id="A0A1V5MK85"/>
<reference evidence="1" key="1">
    <citation type="submission" date="2017-02" db="EMBL/GenBank/DDBJ databases">
        <title>Delving into the versatile metabolic prowess of the omnipresent phylum Bacteroidetes.</title>
        <authorList>
            <person name="Nobu M.K."/>
            <person name="Mei R."/>
            <person name="Narihiro T."/>
            <person name="Kuroda K."/>
            <person name="Liu W.-T."/>
        </authorList>
    </citation>
    <scope>NUCLEOTIDE SEQUENCE</scope>
    <source>
        <strain evidence="1">ADurb.Bin417</strain>
    </source>
</reference>
<proteinExistence type="predicted"/>
<sequence length="43" mass="4617">MGIEEFDAVGQEGAARQFHEGFFLAARQALTPPGGHDDSGYHV</sequence>
<gene>
    <name evidence="1" type="ORF">BWY73_00280</name>
</gene>
<organism evidence="1">
    <name type="scientific">candidate division TA06 bacterium ADurb.Bin417</name>
    <dbReference type="NCBI Taxonomy" id="1852828"/>
    <lineage>
        <taxon>Bacteria</taxon>
        <taxon>Bacteria division TA06</taxon>
    </lineage>
</organism>
<protein>
    <submittedName>
        <fullName evidence="1">Uncharacterized protein</fullName>
    </submittedName>
</protein>